<dbReference type="GO" id="GO:0004519">
    <property type="term" value="F:endonuclease activity"/>
    <property type="evidence" value="ECO:0007669"/>
    <property type="project" value="InterPro"/>
</dbReference>
<dbReference type="SUPFAM" id="SSF55608">
    <property type="entry name" value="Homing endonucleases"/>
    <property type="match status" value="2"/>
</dbReference>
<feature type="domain" description="DOD-type homing endonuclease" evidence="1">
    <location>
        <begin position="22"/>
        <end position="157"/>
    </location>
</feature>
<dbReference type="Proteomes" id="UP000198394">
    <property type="component" value="Unassembled WGS sequence"/>
</dbReference>
<reference evidence="2 3" key="1">
    <citation type="submission" date="2017-04" db="EMBL/GenBank/DDBJ databases">
        <title>The genome sequence of Parageobacillus galactosidasius DSM 18751.</title>
        <authorList>
            <person name="Ramaloko W.T."/>
            <person name="Koen N."/>
            <person name="Polliack S."/>
            <person name="Aliyu H."/>
            <person name="Lebre P."/>
            <person name="Mohr T."/>
            <person name="Oswald F."/>
            <person name="Zwick M."/>
            <person name="Neumann A."/>
            <person name="Syldatk C."/>
            <person name="Cowan D."/>
            <person name="De Maayer P."/>
        </authorList>
    </citation>
    <scope>NUCLEOTIDE SEQUENCE [LARGE SCALE GENOMIC DNA]</scope>
    <source>
        <strain evidence="2 3">DSM 18751</strain>
    </source>
</reference>
<dbReference type="InterPro" id="IPR004860">
    <property type="entry name" value="LAGLIDADG_dom"/>
</dbReference>
<dbReference type="Pfam" id="PF14528">
    <property type="entry name" value="LAGLIDADG_3"/>
    <property type="match status" value="2"/>
</dbReference>
<keyword evidence="3" id="KW-1185">Reference proteome</keyword>
<dbReference type="InterPro" id="IPR027434">
    <property type="entry name" value="Homing_endonucl"/>
</dbReference>
<dbReference type="AlphaFoldDB" id="A0A226QQF5"/>
<organism evidence="2 3">
    <name type="scientific">Parageobacillus galactosidasius</name>
    <dbReference type="NCBI Taxonomy" id="883812"/>
    <lineage>
        <taxon>Bacteria</taxon>
        <taxon>Bacillati</taxon>
        <taxon>Bacillota</taxon>
        <taxon>Bacilli</taxon>
        <taxon>Bacillales</taxon>
        <taxon>Anoxybacillaceae</taxon>
        <taxon>Parageobacillus</taxon>
    </lineage>
</organism>
<dbReference type="InterPro" id="IPR004042">
    <property type="entry name" value="Intein_endonuc_central"/>
</dbReference>
<protein>
    <recommendedName>
        <fullName evidence="1">DOD-type homing endonuclease domain-containing protein</fullName>
    </recommendedName>
</protein>
<dbReference type="PROSITE" id="PS50819">
    <property type="entry name" value="INTEIN_ENDONUCLEASE"/>
    <property type="match status" value="1"/>
</dbReference>
<dbReference type="Gene3D" id="3.10.28.10">
    <property type="entry name" value="Homing endonucleases"/>
    <property type="match status" value="1"/>
</dbReference>
<accession>A0A226QQF5</accession>
<proteinExistence type="predicted"/>
<evidence type="ECO:0000259" key="1">
    <source>
        <dbReference type="PROSITE" id="PS50819"/>
    </source>
</evidence>
<dbReference type="EMBL" id="NDYL01000001">
    <property type="protein sequence ID" value="OXB94766.1"/>
    <property type="molecule type" value="Genomic_DNA"/>
</dbReference>
<dbReference type="RefSeq" id="WP_089097220.1">
    <property type="nucleotide sequence ID" value="NZ_NDYL01000001.1"/>
</dbReference>
<name>A0A226QQF5_9BACL</name>
<gene>
    <name evidence="2" type="ORF">B9L23_07845</name>
</gene>
<evidence type="ECO:0000313" key="3">
    <source>
        <dbReference type="Proteomes" id="UP000198394"/>
    </source>
</evidence>
<comment type="caution">
    <text evidence="2">The sequence shown here is derived from an EMBL/GenBank/DDBJ whole genome shotgun (WGS) entry which is preliminary data.</text>
</comment>
<evidence type="ECO:0000313" key="2">
    <source>
        <dbReference type="EMBL" id="OXB94766.1"/>
    </source>
</evidence>
<sequence length="265" mass="31498">MNKKYQVNENFFKTWTEESAYILGWIMSDGCINYIPQKKYEIRFELADLEAIQKIRKAMGSNHPIRERNDKGSKLYGLYINSKKLVKQLLDLGVHPNKAKRLNWPNIPKEYEKDFIRGFFDGDGSVRINNKKNNRKQLTSFFGSICKPFLEKLGQVLRDEIELIPKIYEDTPGFYKLHYGGKESHALYRYMYKDATIYLNRKKEKFEEAIEIKAGIGLAKCKRCGEEIVRTSNRQKWCADCKKEVLREQWRKKYQRQKARRSQKI</sequence>